<name>A0A7K0EGJ8_9BACT</name>
<dbReference type="PANTHER" id="PTHR34978:SF3">
    <property type="entry name" value="SLR0241 PROTEIN"/>
    <property type="match status" value="1"/>
</dbReference>
<dbReference type="Proteomes" id="UP000441754">
    <property type="component" value="Unassembled WGS sequence"/>
</dbReference>
<dbReference type="CDD" id="cd07341">
    <property type="entry name" value="M56_BlaR1_MecR1_like"/>
    <property type="match status" value="1"/>
</dbReference>
<evidence type="ECO:0000256" key="1">
    <source>
        <dbReference type="SAM" id="MobiDB-lite"/>
    </source>
</evidence>
<proteinExistence type="predicted"/>
<dbReference type="Gene3D" id="3.30.2010.10">
    <property type="entry name" value="Metalloproteases ('zincins'), catalytic domain"/>
    <property type="match status" value="1"/>
</dbReference>
<gene>
    <name evidence="4" type="ORF">GJJ30_04630</name>
</gene>
<organism evidence="4 5">
    <name type="scientific">Larkinella terrae</name>
    <dbReference type="NCBI Taxonomy" id="2025311"/>
    <lineage>
        <taxon>Bacteria</taxon>
        <taxon>Pseudomonadati</taxon>
        <taxon>Bacteroidota</taxon>
        <taxon>Cytophagia</taxon>
        <taxon>Cytophagales</taxon>
        <taxon>Spirosomataceae</taxon>
        <taxon>Larkinella</taxon>
    </lineage>
</organism>
<comment type="caution">
    <text evidence="4">The sequence shown here is derived from an EMBL/GenBank/DDBJ whole genome shotgun (WGS) entry which is preliminary data.</text>
</comment>
<feature type="compositionally biased region" description="Basic and acidic residues" evidence="1">
    <location>
        <begin position="359"/>
        <end position="383"/>
    </location>
</feature>
<dbReference type="InterPro" id="IPR052173">
    <property type="entry name" value="Beta-lactam_resp_regulator"/>
</dbReference>
<sequence length="544" mass="60892">MNAMKFPFDHLMAQPWVPKIGLTLLHSLWQGLLLAVLAGSILLLTRTAEARLRYWLFVGLLALFALSIGVTFCLQFDQQAVLPVADLQNGPTTGAAVVSVAASPDVFESYVTGGFAFLTQYSSPIVLIWLLILALKSVHFVRNLYQLSYLQRRQTFPMGQHWENRAKDLAGQLGITRTIRVMQSALVKSPLVLGHFKPVILVPLGIITAIPPEEIELMLLHELAHIKRLDFMVNLLQHLLELLFFFNPAVLWISSLIRAEREACCDDLVLTYAGSKRKYIRALLSFREYELEESGYALAFAKKRGLLQRIERLVSQTNTTLNLSEKVVLSISVVLVCTLSFLYAQPAPKAKKPVGITETKQDKLRQNRIEVKPPISEKTDETGAKAVPDLAKDETLQASNRSENGQPASSLRLDSSQRFQDVQDNSNSFRQDSLNIELAGLQPLQSPLRPTDSLQKPALKLNRLSYSPKPLSLNTKKSVTDQIIDEIVDAGLSAKREGLSFHITNDFLIVNGVRQSDEVHRQIISKFVKKPGDTVDFTYRNTNP</sequence>
<feature type="region of interest" description="Disordered" evidence="1">
    <location>
        <begin position="352"/>
        <end position="390"/>
    </location>
</feature>
<feature type="transmembrane region" description="Helical" evidence="2">
    <location>
        <begin position="327"/>
        <end position="344"/>
    </location>
</feature>
<keyword evidence="2" id="KW-0472">Membrane</keyword>
<feature type="transmembrane region" description="Helical" evidence="2">
    <location>
        <begin position="20"/>
        <end position="45"/>
    </location>
</feature>
<evidence type="ECO:0000313" key="4">
    <source>
        <dbReference type="EMBL" id="MRS60568.1"/>
    </source>
</evidence>
<dbReference type="Pfam" id="PF05569">
    <property type="entry name" value="Peptidase_M56"/>
    <property type="match status" value="1"/>
</dbReference>
<reference evidence="4 5" key="1">
    <citation type="journal article" date="2018" name="Antonie Van Leeuwenhoek">
        <title>Larkinella terrae sp. nov., isolated from soil on Jeju Island, South Korea.</title>
        <authorList>
            <person name="Ten L.N."/>
            <person name="Jeon J."/>
            <person name="Park S.J."/>
            <person name="Park S."/>
            <person name="Lee S.Y."/>
            <person name="Kim M.K."/>
            <person name="Jung H.Y."/>
        </authorList>
    </citation>
    <scope>NUCLEOTIDE SEQUENCE [LARGE SCALE GENOMIC DNA]</scope>
    <source>
        <strain evidence="4 5">KCTC 52001</strain>
    </source>
</reference>
<feature type="domain" description="Peptidase M56" evidence="3">
    <location>
        <begin position="43"/>
        <end position="292"/>
    </location>
</feature>
<dbReference type="AlphaFoldDB" id="A0A7K0EGJ8"/>
<dbReference type="InterPro" id="IPR008756">
    <property type="entry name" value="Peptidase_M56"/>
</dbReference>
<dbReference type="EMBL" id="WJXZ01000002">
    <property type="protein sequence ID" value="MRS60568.1"/>
    <property type="molecule type" value="Genomic_DNA"/>
</dbReference>
<evidence type="ECO:0000256" key="2">
    <source>
        <dbReference type="SAM" id="Phobius"/>
    </source>
</evidence>
<keyword evidence="2" id="KW-1133">Transmembrane helix</keyword>
<feature type="transmembrane region" description="Helical" evidence="2">
    <location>
        <begin position="52"/>
        <end position="72"/>
    </location>
</feature>
<evidence type="ECO:0000313" key="5">
    <source>
        <dbReference type="Proteomes" id="UP000441754"/>
    </source>
</evidence>
<dbReference type="OrthoDB" id="15218at2"/>
<accession>A0A7K0EGJ8</accession>
<keyword evidence="2" id="KW-0812">Transmembrane</keyword>
<protein>
    <recommendedName>
        <fullName evidence="3">Peptidase M56 domain-containing protein</fullName>
    </recommendedName>
</protein>
<keyword evidence="5" id="KW-1185">Reference proteome</keyword>
<dbReference type="PANTHER" id="PTHR34978">
    <property type="entry name" value="POSSIBLE SENSOR-TRANSDUCER PROTEIN BLAR"/>
    <property type="match status" value="1"/>
</dbReference>
<evidence type="ECO:0000259" key="3">
    <source>
        <dbReference type="Pfam" id="PF05569"/>
    </source>
</evidence>